<keyword evidence="4" id="KW-1185">Reference proteome</keyword>
<reference evidence="3 4" key="1">
    <citation type="submission" date="2019-02" db="EMBL/GenBank/DDBJ databases">
        <title>Deep-cultivation of Planctomycetes and their phenomic and genomic characterization uncovers novel biology.</title>
        <authorList>
            <person name="Wiegand S."/>
            <person name="Jogler M."/>
            <person name="Boedeker C."/>
            <person name="Pinto D."/>
            <person name="Vollmers J."/>
            <person name="Rivas-Marin E."/>
            <person name="Kohn T."/>
            <person name="Peeters S.H."/>
            <person name="Heuer A."/>
            <person name="Rast P."/>
            <person name="Oberbeckmann S."/>
            <person name="Bunk B."/>
            <person name="Jeske O."/>
            <person name="Meyerdierks A."/>
            <person name="Storesund J.E."/>
            <person name="Kallscheuer N."/>
            <person name="Luecker S."/>
            <person name="Lage O.M."/>
            <person name="Pohl T."/>
            <person name="Merkel B.J."/>
            <person name="Hornburger P."/>
            <person name="Mueller R.-W."/>
            <person name="Bruemmer F."/>
            <person name="Labrenz M."/>
            <person name="Spormann A.M."/>
            <person name="Op Den Camp H."/>
            <person name="Overmann J."/>
            <person name="Amann R."/>
            <person name="Jetten M.S.M."/>
            <person name="Mascher T."/>
            <person name="Medema M.H."/>
            <person name="Devos D.P."/>
            <person name="Kaster A.-K."/>
            <person name="Ovreas L."/>
            <person name="Rohde M."/>
            <person name="Galperin M.Y."/>
            <person name="Jogler C."/>
        </authorList>
    </citation>
    <scope>NUCLEOTIDE SEQUENCE [LARGE SCALE GENOMIC DNA]</scope>
    <source>
        <strain evidence="3 4">Poly41</strain>
    </source>
</reference>
<accession>A0A5C6DGV8</accession>
<organism evidence="3 4">
    <name type="scientific">Novipirellula artificiosorum</name>
    <dbReference type="NCBI Taxonomy" id="2528016"/>
    <lineage>
        <taxon>Bacteria</taxon>
        <taxon>Pseudomonadati</taxon>
        <taxon>Planctomycetota</taxon>
        <taxon>Planctomycetia</taxon>
        <taxon>Pirellulales</taxon>
        <taxon>Pirellulaceae</taxon>
        <taxon>Novipirellula</taxon>
    </lineage>
</organism>
<sequence length="215" mass="24377" precursor="true">MLRFAWFFVVSVVALNPLITTAEDDFPLKSMSLFDGETLAGWEGNAYWFRVEDEAIVAGRLDEKIPHNEFLCTTRPFGDFELRLEAKLIGDVKNAGVQFRTKRIPGDTEVAGYQADMGELGGKPIWGALYDESRRRKFLVEVSPELEKKIVKQDGWNEIRVRCEGPRIQIFINGTQTVDYTEADPGIPQTGVIGLQIHSGPPTEAWYRKLRIRSL</sequence>
<dbReference type="Gene3D" id="2.60.120.560">
    <property type="entry name" value="Exo-inulinase, domain 1"/>
    <property type="match status" value="1"/>
</dbReference>
<proteinExistence type="predicted"/>
<dbReference type="OrthoDB" id="262927at2"/>
<dbReference type="InterPro" id="IPR010496">
    <property type="entry name" value="AL/BT2_dom"/>
</dbReference>
<dbReference type="EMBL" id="SJPV01000008">
    <property type="protein sequence ID" value="TWU34229.1"/>
    <property type="molecule type" value="Genomic_DNA"/>
</dbReference>
<comment type="caution">
    <text evidence="3">The sequence shown here is derived from an EMBL/GenBank/DDBJ whole genome shotgun (WGS) entry which is preliminary data.</text>
</comment>
<feature type="chain" id="PRO_5023022619" description="3-keto-alpha-glucoside-1,2-lyase/3-keto-2-hydroxy-glucal hydratase domain-containing protein" evidence="1">
    <location>
        <begin position="23"/>
        <end position="215"/>
    </location>
</feature>
<evidence type="ECO:0000313" key="3">
    <source>
        <dbReference type="EMBL" id="TWU34229.1"/>
    </source>
</evidence>
<protein>
    <recommendedName>
        <fullName evidence="2">3-keto-alpha-glucoside-1,2-lyase/3-keto-2-hydroxy-glucal hydratase domain-containing protein</fullName>
    </recommendedName>
</protein>
<dbReference type="Proteomes" id="UP000319143">
    <property type="component" value="Unassembled WGS sequence"/>
</dbReference>
<keyword evidence="1" id="KW-0732">Signal</keyword>
<dbReference type="RefSeq" id="WP_146528636.1">
    <property type="nucleotide sequence ID" value="NZ_SJPV01000008.1"/>
</dbReference>
<feature type="signal peptide" evidence="1">
    <location>
        <begin position="1"/>
        <end position="22"/>
    </location>
</feature>
<feature type="domain" description="3-keto-alpha-glucoside-1,2-lyase/3-keto-2-hydroxy-glucal hydratase" evidence="2">
    <location>
        <begin position="31"/>
        <end position="213"/>
    </location>
</feature>
<gene>
    <name evidence="3" type="ORF">Poly41_43750</name>
</gene>
<evidence type="ECO:0000259" key="2">
    <source>
        <dbReference type="Pfam" id="PF06439"/>
    </source>
</evidence>
<name>A0A5C6DGV8_9BACT</name>
<evidence type="ECO:0000313" key="4">
    <source>
        <dbReference type="Proteomes" id="UP000319143"/>
    </source>
</evidence>
<dbReference type="AlphaFoldDB" id="A0A5C6DGV8"/>
<evidence type="ECO:0000256" key="1">
    <source>
        <dbReference type="SAM" id="SignalP"/>
    </source>
</evidence>
<dbReference type="GO" id="GO:0016787">
    <property type="term" value="F:hydrolase activity"/>
    <property type="evidence" value="ECO:0007669"/>
    <property type="project" value="InterPro"/>
</dbReference>
<dbReference type="Pfam" id="PF06439">
    <property type="entry name" value="3keto-disac_hyd"/>
    <property type="match status" value="1"/>
</dbReference>